<dbReference type="SUPFAM" id="SSF57903">
    <property type="entry name" value="FYVE/PHD zinc finger"/>
    <property type="match status" value="1"/>
</dbReference>
<organism evidence="2 3">
    <name type="scientific">Anopheles farauti</name>
    <dbReference type="NCBI Taxonomy" id="69004"/>
    <lineage>
        <taxon>Eukaryota</taxon>
        <taxon>Metazoa</taxon>
        <taxon>Ecdysozoa</taxon>
        <taxon>Arthropoda</taxon>
        <taxon>Hexapoda</taxon>
        <taxon>Insecta</taxon>
        <taxon>Pterygota</taxon>
        <taxon>Neoptera</taxon>
        <taxon>Endopterygota</taxon>
        <taxon>Diptera</taxon>
        <taxon>Nematocera</taxon>
        <taxon>Culicoidea</taxon>
        <taxon>Culicidae</taxon>
        <taxon>Anophelinae</taxon>
        <taxon>Anopheles</taxon>
    </lineage>
</organism>
<evidence type="ECO:0000313" key="2">
    <source>
        <dbReference type="EnsemblMetazoa" id="AFAF005538-PA"/>
    </source>
</evidence>
<feature type="region of interest" description="Disordered" evidence="1">
    <location>
        <begin position="310"/>
        <end position="374"/>
    </location>
</feature>
<accession>A0A182Q964</accession>
<dbReference type="AlphaFoldDB" id="A0A182Q964"/>
<dbReference type="EnsemblMetazoa" id="AFAF005538-RA">
    <property type="protein sequence ID" value="AFAF005538-PA"/>
    <property type="gene ID" value="AFAF005538"/>
</dbReference>
<reference evidence="3" key="1">
    <citation type="submission" date="2014-01" db="EMBL/GenBank/DDBJ databases">
        <title>The Genome Sequence of Anopheles farauti FAR1 (V2).</title>
        <authorList>
            <consortium name="The Broad Institute Genomics Platform"/>
            <person name="Neafsey D.E."/>
            <person name="Besansky N."/>
            <person name="Howell P."/>
            <person name="Walton C."/>
            <person name="Young S.K."/>
            <person name="Zeng Q."/>
            <person name="Gargeya S."/>
            <person name="Fitzgerald M."/>
            <person name="Haas B."/>
            <person name="Abouelleil A."/>
            <person name="Allen A.W."/>
            <person name="Alvarado L."/>
            <person name="Arachchi H.M."/>
            <person name="Berlin A.M."/>
            <person name="Chapman S.B."/>
            <person name="Gainer-Dewar J."/>
            <person name="Goldberg J."/>
            <person name="Griggs A."/>
            <person name="Gujja S."/>
            <person name="Hansen M."/>
            <person name="Howarth C."/>
            <person name="Imamovic A."/>
            <person name="Ireland A."/>
            <person name="Larimer J."/>
            <person name="McCowan C."/>
            <person name="Murphy C."/>
            <person name="Pearson M."/>
            <person name="Poon T.W."/>
            <person name="Priest M."/>
            <person name="Roberts A."/>
            <person name="Saif S."/>
            <person name="Shea T."/>
            <person name="Sisk P."/>
            <person name="Sykes S."/>
            <person name="Wortman J."/>
            <person name="Nusbaum C."/>
            <person name="Birren B."/>
        </authorList>
    </citation>
    <scope>NUCLEOTIDE SEQUENCE [LARGE SCALE GENOMIC DNA]</scope>
    <source>
        <strain evidence="3">FAR1</strain>
    </source>
</reference>
<dbReference type="Gene3D" id="3.30.40.10">
    <property type="entry name" value="Zinc/RING finger domain, C3HC4 (zinc finger)"/>
    <property type="match status" value="1"/>
</dbReference>
<evidence type="ECO:0000313" key="3">
    <source>
        <dbReference type="Proteomes" id="UP000075886"/>
    </source>
</evidence>
<feature type="compositionally biased region" description="Low complexity" evidence="1">
    <location>
        <begin position="344"/>
        <end position="356"/>
    </location>
</feature>
<feature type="compositionally biased region" description="Basic and acidic residues" evidence="1">
    <location>
        <begin position="180"/>
        <end position="197"/>
    </location>
</feature>
<feature type="compositionally biased region" description="Polar residues" evidence="1">
    <location>
        <begin position="222"/>
        <end position="234"/>
    </location>
</feature>
<feature type="region of interest" description="Disordered" evidence="1">
    <location>
        <begin position="574"/>
        <end position="595"/>
    </location>
</feature>
<name>A0A182Q964_9DIPT</name>
<feature type="compositionally biased region" description="Polar residues" evidence="1">
    <location>
        <begin position="357"/>
        <end position="366"/>
    </location>
</feature>
<keyword evidence="3" id="KW-1185">Reference proteome</keyword>
<feature type="compositionally biased region" description="Pro residues" evidence="1">
    <location>
        <begin position="199"/>
        <end position="217"/>
    </location>
</feature>
<reference evidence="2" key="2">
    <citation type="submission" date="2020-05" db="UniProtKB">
        <authorList>
            <consortium name="EnsemblMetazoa"/>
        </authorList>
    </citation>
    <scope>IDENTIFICATION</scope>
    <source>
        <strain evidence="2">FAR1</strain>
    </source>
</reference>
<dbReference type="VEuPathDB" id="VectorBase:AFAF005538"/>
<dbReference type="InterPro" id="IPR011011">
    <property type="entry name" value="Znf_FYVE_PHD"/>
</dbReference>
<dbReference type="Proteomes" id="UP000075886">
    <property type="component" value="Unassembled WGS sequence"/>
</dbReference>
<dbReference type="EMBL" id="AXCN02001727">
    <property type="status" value="NOT_ANNOTATED_CDS"/>
    <property type="molecule type" value="Genomic_DNA"/>
</dbReference>
<feature type="compositionally biased region" description="Polar residues" evidence="1">
    <location>
        <begin position="310"/>
        <end position="321"/>
    </location>
</feature>
<proteinExistence type="predicted"/>
<feature type="region of interest" description="Disordered" evidence="1">
    <location>
        <begin position="172"/>
        <end position="282"/>
    </location>
</feature>
<dbReference type="InterPro" id="IPR013083">
    <property type="entry name" value="Znf_RING/FYVE/PHD"/>
</dbReference>
<evidence type="ECO:0008006" key="4">
    <source>
        <dbReference type="Google" id="ProtNLM"/>
    </source>
</evidence>
<protein>
    <recommendedName>
        <fullName evidence="4">PHD-type domain-containing protein</fullName>
    </recommendedName>
</protein>
<evidence type="ECO:0000256" key="1">
    <source>
        <dbReference type="SAM" id="MobiDB-lite"/>
    </source>
</evidence>
<dbReference type="STRING" id="69004.A0A182Q964"/>
<sequence>MVNNSQKEKIIKEFHIPDTLKDDIAYCQRSLRDCVKVHQYFVQICKNLTILQQEQVRMYLLELEDEMRAIGKDQSGLVQDLAKRLKHFQRKMANEKHVELGDDFANGYVAWVLSNHFEMPYNSVYVPHGVSERLNETQLYQKYRLEPLVSCNADTSLPDVTSLRDTRLRKRPVLQTSLLKPKDERDLSNTASKEKKPSLTPPSTPPSSLTPPTPPAPVIARTITTVAGNRRSTPPEQPVTPPKMLRSRSIAPVVTVKQEPKVKQEPMDQETGGIDSEDQISPKSIRESAAVKRGRNNLLQALNKVKTTQKNIIKQSQTSPPASVVKAGRNNRASSVNAGEHRSASVSSDSSNSRASTPGSSNSTNARKPAETGGIDECVNERLLPLEETIPSWPTNIDEWEQYGFLKLFGLYTIEDSNLLKGRKNERKRRSCCSTERKDFHYGRFDYYEQQFYIVQKRRCNVNKRLLYTTTPAEKSIKKRKPWSNEALPPPASLPASDVAVEPDTKPSLEPASTESVIEKNEISKLLEPDNKMCFVCNKVGTTETLSACMECCNIYHLSCHTDEVVDHKPKEKTAYNAADDDGGDESDSRPDLQRDNLCPVCLALVKNSKK</sequence>
<feature type="region of interest" description="Disordered" evidence="1">
    <location>
        <begin position="478"/>
        <end position="515"/>
    </location>
</feature>